<dbReference type="SMART" id="SM00827">
    <property type="entry name" value="PKS_AT"/>
    <property type="match status" value="1"/>
</dbReference>
<dbReference type="GO" id="GO:0031177">
    <property type="term" value="F:phosphopantetheine binding"/>
    <property type="evidence" value="ECO:0007669"/>
    <property type="project" value="InterPro"/>
</dbReference>
<dbReference type="FunFam" id="3.40.50.720:FF:000209">
    <property type="entry name" value="Polyketide synthase Pks12"/>
    <property type="match status" value="1"/>
</dbReference>
<evidence type="ECO:0000256" key="9">
    <source>
        <dbReference type="ARBA" id="ARBA00054155"/>
    </source>
</evidence>
<dbReference type="FunFam" id="3.40.47.10:FF:000019">
    <property type="entry name" value="Polyketide synthase type I"/>
    <property type="match status" value="1"/>
</dbReference>
<dbReference type="InterPro" id="IPR049900">
    <property type="entry name" value="PKS_mFAS_DH"/>
</dbReference>
<feature type="region of interest" description="C-terminal hotdog fold" evidence="10">
    <location>
        <begin position="1041"/>
        <end position="1187"/>
    </location>
</feature>
<evidence type="ECO:0000256" key="6">
    <source>
        <dbReference type="ARBA" id="ARBA00022857"/>
    </source>
</evidence>
<dbReference type="Pfam" id="PF16197">
    <property type="entry name" value="KAsynt_C_assoc"/>
    <property type="match status" value="1"/>
</dbReference>
<evidence type="ECO:0000256" key="4">
    <source>
        <dbReference type="ARBA" id="ARBA00022553"/>
    </source>
</evidence>
<dbReference type="SUPFAM" id="SSF55048">
    <property type="entry name" value="Probable ACP-binding domain of malonyl-CoA ACP transacylase"/>
    <property type="match status" value="1"/>
</dbReference>
<dbReference type="Proteomes" id="UP000599578">
    <property type="component" value="Unassembled WGS sequence"/>
</dbReference>
<evidence type="ECO:0000256" key="11">
    <source>
        <dbReference type="SAM" id="MobiDB-lite"/>
    </source>
</evidence>
<feature type="region of interest" description="Disordered" evidence="11">
    <location>
        <begin position="2515"/>
        <end position="2545"/>
    </location>
</feature>
<dbReference type="InterPro" id="IPR016036">
    <property type="entry name" value="Malonyl_transacylase_ACP-bd"/>
</dbReference>
<keyword evidence="16" id="KW-1185">Reference proteome</keyword>
<dbReference type="SUPFAM" id="SSF52151">
    <property type="entry name" value="FabD/lysophospholipase-like"/>
    <property type="match status" value="1"/>
</dbReference>
<dbReference type="InterPro" id="IPR057326">
    <property type="entry name" value="KR_dom"/>
</dbReference>
<dbReference type="PROSITE" id="PS01162">
    <property type="entry name" value="QOR_ZETA_CRYSTAL"/>
    <property type="match status" value="1"/>
</dbReference>
<dbReference type="Pfam" id="PF14765">
    <property type="entry name" value="PS-DH"/>
    <property type="match status" value="1"/>
</dbReference>
<dbReference type="InterPro" id="IPR016039">
    <property type="entry name" value="Thiolase-like"/>
</dbReference>
<dbReference type="InterPro" id="IPR016035">
    <property type="entry name" value="Acyl_Trfase/lysoPLipase"/>
</dbReference>
<dbReference type="EMBL" id="BMLT01000003">
    <property type="protein sequence ID" value="GGO79494.1"/>
    <property type="molecule type" value="Genomic_DNA"/>
</dbReference>
<dbReference type="Gene3D" id="3.40.366.10">
    <property type="entry name" value="Malonyl-Coenzyme A Acyl Carrier Protein, domain 2"/>
    <property type="match status" value="1"/>
</dbReference>
<dbReference type="Pfam" id="PF21089">
    <property type="entry name" value="PKS_DH_N"/>
    <property type="match status" value="1"/>
</dbReference>
<evidence type="ECO:0000256" key="2">
    <source>
        <dbReference type="ARBA" id="ARBA00006484"/>
    </source>
</evidence>
<dbReference type="Pfam" id="PF00698">
    <property type="entry name" value="Acyl_transf_1"/>
    <property type="match status" value="1"/>
</dbReference>
<dbReference type="InterPro" id="IPR002364">
    <property type="entry name" value="Quin_OxRdtase/zeta-crystal_CS"/>
</dbReference>
<evidence type="ECO:0000313" key="16">
    <source>
        <dbReference type="Proteomes" id="UP000599578"/>
    </source>
</evidence>
<dbReference type="PANTHER" id="PTHR43775:SF37">
    <property type="entry name" value="SI:DKEY-61P9.11"/>
    <property type="match status" value="1"/>
</dbReference>
<dbReference type="InterPro" id="IPR013154">
    <property type="entry name" value="ADH-like_N"/>
</dbReference>
<proteinExistence type="inferred from homology"/>
<dbReference type="Gene3D" id="3.40.50.150">
    <property type="entry name" value="Vaccinia Virus protein VP39"/>
    <property type="match status" value="1"/>
</dbReference>
<dbReference type="Gene3D" id="3.40.47.10">
    <property type="match status" value="1"/>
</dbReference>
<dbReference type="InterPro" id="IPR020807">
    <property type="entry name" value="PKS_DH"/>
</dbReference>
<dbReference type="SMART" id="SM00829">
    <property type="entry name" value="PKS_ER"/>
    <property type="match status" value="1"/>
</dbReference>
<dbReference type="Gene3D" id="3.30.70.3290">
    <property type="match status" value="1"/>
</dbReference>
<dbReference type="SMART" id="SM00823">
    <property type="entry name" value="PKS_PP"/>
    <property type="match status" value="1"/>
</dbReference>
<comment type="function">
    <text evidence="9">Involved in production of the polyketide antibiotic thailandamide.</text>
</comment>
<dbReference type="InterPro" id="IPR013149">
    <property type="entry name" value="ADH-like_C"/>
</dbReference>
<accession>A0A917ZB76</accession>
<dbReference type="InterPro" id="IPR018201">
    <property type="entry name" value="Ketoacyl_synth_AS"/>
</dbReference>
<dbReference type="SUPFAM" id="SSF53901">
    <property type="entry name" value="Thiolase-like"/>
    <property type="match status" value="1"/>
</dbReference>
<sequence length="2565" mass="277673">MRRSKESIAIVGMAFRLPGDQSRSDEFWQALKEGRDLVGEIDESRWSKSAYYHPRKTESGKSYVWAAGVLSRIEEFDAEFFGISPREASQMDPQQRMLLELSWEALEDGAQNPARLAGSDCAVYVGVAGTDFQNRRIDDPALADSYTMTGAVGSIASNRISYVFDLHGPSMSVDTACSSSLVALHQACRSIWEGEASSALVGGVNLLLHPFPFVGFSRASMLSPDGRCKTFDETGNGYVRSEGCAVFYLKPLKDAERDGDPIHAVILNTGVNSDGRTNGITVPSSEAQADLLRRVYGEIGLSPSELTYLEAHGTGTSVGDPLETRALSEALAKARGEGNPLLIGSVKSNVGHLETASGMAGMVKVINCIERRALPPTIHLHNPNPKIRFDEWNLKPVREYTEITGDQRLVMGINSFGFGGANAHAVLAEYRAAGEVASPIVGAAARREGLPPLLLSARNDEALAQQAAQLAQFLREPQISYYDLAWTQARRRQLLPKAAAVAGSSVDEILQSLEQLAAGEAASGVFAGDNLSQDLPVALVFSGNGSQWVGMGRELLEREPMFAAAVDEVDVLLSAYTDLSIRQTFQSDAGDLYDETEIAQPALFALQVGLTRYLQAKGVRVSAVLGHSVGEIAAAWASGALSLADAVHVIFERSAAQGTTRGRGRMAAASMPADEMQALIDELDLGGKVEIAGINSPGAVTLAGPLAALEALSDVFEQQGKFFRLLDLDYAFHSKQMDPVRGRVLERLANLEPGATSLRYISTVTGAELSGECLGAEYWWDNIRQPVRFADAVESLIDDGIQLFIDVGPHPIMRGYINECLKARDIPGRVVTTLQRRAKDDLYSLDNAVFGAWLAGAEMDLERYFPRPGTPVRPPAYPWQRERHWYEETGEGYDLINRQLEHPLLGFRIKRGEAVWENVLDTTLVPYLADHVVGSAVVMPAAGYAEMALAAGRAWFSTEEAPAEAFELEGLEIRAPLVFEQDHLKALRFEFYPKDGSFTIQSRVRLSDDPWTLHAVGRLTGTPAYNPQTRLDLAALKAQASGRISGEQHYRLADAVGLAYGPQFQGVADIWTQGLGALARLELPTLVADELERHVLHPGILDACFQVLVGIFSNEDEAGLNSALIPVRVDRLRVYGDCRNISHFSAEVLKQSPRSVLTTFRLTDDAGQVLAEAEGCRFRAVNFNQDHGLPATYRYSARLLQPLANPELAPLSDIIAAAGAALAPMSGGRQRHFGEVEPLFAILVSAYVYEALQQLAGFDHTFTLDSLVQRAEIAEAQRPALQHFLQLLEDDGLLEQVDGNYRLQHNDDWPAAEQLWLALLGDYPAYLPELLLLGRCGLHLPQVLRGECDATTLLNPSKGSSLQDHLADSAQSITGLQQTVLAAVRAQLSSWPANRRLRVLQVGGGAGALARSLVALLPAERTEFLFTDADESLLSRAEAELSAHAFVDFALFDPTQPAADQAEVASRRFDLILATGGLHQADDLSACLAGLGSLLVDDGRLLLAEQAPTRVSDLTEGLVPGWWYEETNGKQVSRLMSAGQWRKALAASGFEPSQVLDEPAADGHGGFVLLAERPSSMDAGNLQHSEAEPAAEPQAQRWLLLADENGLAEALAEALRGTGQQVILARAGERYAIEAGEFRFDPLSVDSTEQLLDAVAATGGCDQVVQLMGLQAEEAPPERLLALQQRRCGTVLSLLQALERVSWSQPPHLALITAGAALCDDIDGEVRALEVKAGQAPLWGLGRVLMNEHPELGARLVDLDGDDLAALMPALAQTLVSENREDELLLSADALYCLRIEPLPGNASDQDVIEEVKLDFAEPGPLKHLKWFPMARQAPAPGEVAVRPLASGLNFRDVMYAMGLLSDEAVENGFSGPTLGMEFAGEVVEVGEGVSEFRAGDQVMGFASACFSTRVVTPAGALAKLPEGWSCAEAATVPTVFVTAWYALDHLARLQPGERVLIHGGAGGVGIAAIQIARYLGAEVFATAGSDEKRDFLRLMGVDHILDSRSLAYADRIMELTGGEGIDVVLNSLAGEAITKNLAIMRPFGRFLELGKRDFYENSKIGLRPFRNNISYFGIDADQLLIERADLSVRIFREVMERFAEGALRPLPHRVFPAARAGDAFRYMQQSKQIGKIVIGFDERPQLSEQPQRQLPALGLDADGCYLVTGGLSGFGLRSACWLAEQGARHLVLLSRSGMRTEEASAAIAKLEADGVQVTVEALDVTDRAALQVLFARFGATLPPLKGLIHAAVVFEDGLLRNMSRESLARVLEPKLLGALHLHELTADLALDFFVLYSSVTTYFGNPGQANYVAANAYLEALARKRRAAGLPGLYVAWGAIDDVGFLARNEDIKEALQSRMGSEALTSAEALKMLQLLLAQDCAGAAVMDFSWRDMQRLMPSAQAPKFDLLRRLDARSGEDDEDSDDIRSQIVGMTPEQVSELVSGLLCDEIAQILRLPAEKIDLKQSVLELGMDSLMGVELALAIEGRFGVSMPAMALSQGPTIARITERIVAQLCHDDDAGGRDSGADAASQVARMEERHASTFSDEEAQRIAAALEKGSSDVRLVQ</sequence>
<dbReference type="CDD" id="cd00833">
    <property type="entry name" value="PKS"/>
    <property type="match status" value="1"/>
</dbReference>
<keyword evidence="6" id="KW-0521">NADP</keyword>
<dbReference type="InterPro" id="IPR049552">
    <property type="entry name" value="PKS_DH_N"/>
</dbReference>
<dbReference type="GO" id="GO:0004312">
    <property type="term" value="F:fatty acid synthase activity"/>
    <property type="evidence" value="ECO:0007669"/>
    <property type="project" value="TreeGrafter"/>
</dbReference>
<dbReference type="InterPro" id="IPR032821">
    <property type="entry name" value="PKS_assoc"/>
</dbReference>
<evidence type="ECO:0000259" key="12">
    <source>
        <dbReference type="PROSITE" id="PS50075"/>
    </source>
</evidence>
<feature type="region of interest" description="N-terminal hotdog fold" evidence="10">
    <location>
        <begin position="902"/>
        <end position="1026"/>
    </location>
</feature>
<evidence type="ECO:0000256" key="8">
    <source>
        <dbReference type="ARBA" id="ARBA00023315"/>
    </source>
</evidence>
<dbReference type="Pfam" id="PF00107">
    <property type="entry name" value="ADH_zinc_N"/>
    <property type="match status" value="1"/>
</dbReference>
<dbReference type="SUPFAM" id="SSF53335">
    <property type="entry name" value="S-adenosyl-L-methionine-dependent methyltransferases"/>
    <property type="match status" value="1"/>
</dbReference>
<evidence type="ECO:0000259" key="13">
    <source>
        <dbReference type="PROSITE" id="PS52004"/>
    </source>
</evidence>
<dbReference type="Pfam" id="PF00550">
    <property type="entry name" value="PP-binding"/>
    <property type="match status" value="1"/>
</dbReference>
<dbReference type="RefSeq" id="WP_188859820.1">
    <property type="nucleotide sequence ID" value="NZ_BMLT01000003.1"/>
</dbReference>
<keyword evidence="8" id="KW-0012">Acyltransferase</keyword>
<keyword evidence="7" id="KW-0511">Multifunctional enzyme</keyword>
<dbReference type="CDD" id="cd05195">
    <property type="entry name" value="enoyl_red"/>
    <property type="match status" value="1"/>
</dbReference>
<dbReference type="InterPro" id="IPR020841">
    <property type="entry name" value="PKS_Beta-ketoAc_synthase_dom"/>
</dbReference>
<dbReference type="SMART" id="SM01294">
    <property type="entry name" value="PKS_PP_betabranch"/>
    <property type="match status" value="1"/>
</dbReference>
<dbReference type="Pfam" id="PF00109">
    <property type="entry name" value="ketoacyl-synt"/>
    <property type="match status" value="1"/>
</dbReference>
<dbReference type="InterPro" id="IPR011032">
    <property type="entry name" value="GroES-like_sf"/>
</dbReference>
<keyword evidence="3" id="KW-0596">Phosphopantetheine</keyword>
<evidence type="ECO:0000313" key="15">
    <source>
        <dbReference type="EMBL" id="GGO79494.1"/>
    </source>
</evidence>
<dbReference type="SMART" id="SM00826">
    <property type="entry name" value="PKS_DH"/>
    <property type="match status" value="1"/>
</dbReference>
<dbReference type="InterPro" id="IPR014030">
    <property type="entry name" value="Ketoacyl_synth_N"/>
</dbReference>
<dbReference type="PANTHER" id="PTHR43775">
    <property type="entry name" value="FATTY ACID SYNTHASE"/>
    <property type="match status" value="1"/>
</dbReference>
<dbReference type="InterPro" id="IPR042104">
    <property type="entry name" value="PKS_dehydratase_sf"/>
</dbReference>
<dbReference type="GO" id="GO:0006633">
    <property type="term" value="P:fatty acid biosynthetic process"/>
    <property type="evidence" value="ECO:0007669"/>
    <property type="project" value="InterPro"/>
</dbReference>
<dbReference type="Gene3D" id="3.10.129.110">
    <property type="entry name" value="Polyketide synthase dehydratase"/>
    <property type="match status" value="1"/>
</dbReference>
<dbReference type="CDD" id="cd08955">
    <property type="entry name" value="KR_2_FAS_SDR_x"/>
    <property type="match status" value="1"/>
</dbReference>
<feature type="domain" description="Carrier" evidence="12">
    <location>
        <begin position="2435"/>
        <end position="2512"/>
    </location>
</feature>
<dbReference type="InterPro" id="IPR020806">
    <property type="entry name" value="PKS_PP-bd"/>
</dbReference>
<dbReference type="Gene3D" id="3.40.50.720">
    <property type="entry name" value="NAD(P)-binding Rossmann-like Domain"/>
    <property type="match status" value="3"/>
</dbReference>
<dbReference type="InterPro" id="IPR049551">
    <property type="entry name" value="PKS_DH_C"/>
</dbReference>
<dbReference type="InterPro" id="IPR014031">
    <property type="entry name" value="Ketoacyl_synth_C"/>
</dbReference>
<dbReference type="InterPro" id="IPR036291">
    <property type="entry name" value="NAD(P)-bd_dom_sf"/>
</dbReference>
<dbReference type="Gene3D" id="3.90.180.10">
    <property type="entry name" value="Medium-chain alcohol dehydrogenases, catalytic domain"/>
    <property type="match status" value="1"/>
</dbReference>
<dbReference type="InterPro" id="IPR029063">
    <property type="entry name" value="SAM-dependent_MTases_sf"/>
</dbReference>
<evidence type="ECO:0000256" key="1">
    <source>
        <dbReference type="ARBA" id="ARBA00005194"/>
    </source>
</evidence>
<dbReference type="GO" id="GO:0008270">
    <property type="term" value="F:zinc ion binding"/>
    <property type="evidence" value="ECO:0007669"/>
    <property type="project" value="InterPro"/>
</dbReference>
<organism evidence="15 16">
    <name type="scientific">Marinobacterium nitratireducens</name>
    <dbReference type="NCBI Taxonomy" id="518897"/>
    <lineage>
        <taxon>Bacteria</taxon>
        <taxon>Pseudomonadati</taxon>
        <taxon>Pseudomonadota</taxon>
        <taxon>Gammaproteobacteria</taxon>
        <taxon>Oceanospirillales</taxon>
        <taxon>Oceanospirillaceae</taxon>
        <taxon>Marinobacterium</taxon>
    </lineage>
</organism>
<name>A0A917ZB76_9GAMM</name>
<comment type="similarity">
    <text evidence="2">Belongs to the short-chain dehydrogenases/reductases (SDR) family.</text>
</comment>
<reference evidence="15 16" key="1">
    <citation type="journal article" date="2014" name="Int. J. Syst. Evol. Microbiol.">
        <title>Complete genome sequence of Corynebacterium casei LMG S-19264T (=DSM 44701T), isolated from a smear-ripened cheese.</title>
        <authorList>
            <consortium name="US DOE Joint Genome Institute (JGI-PGF)"/>
            <person name="Walter F."/>
            <person name="Albersmeier A."/>
            <person name="Kalinowski J."/>
            <person name="Ruckert C."/>
        </authorList>
    </citation>
    <scope>NUCLEOTIDE SEQUENCE [LARGE SCALE GENOMIC DNA]</scope>
    <source>
        <strain evidence="15 16">CGMCC 1.7286</strain>
    </source>
</reference>
<dbReference type="Pfam" id="PF08659">
    <property type="entry name" value="KR"/>
    <property type="match status" value="1"/>
</dbReference>
<evidence type="ECO:0000259" key="14">
    <source>
        <dbReference type="PROSITE" id="PS52019"/>
    </source>
</evidence>
<feature type="domain" description="Ketosynthase family 3 (KS3)" evidence="13">
    <location>
        <begin position="5"/>
        <end position="429"/>
    </location>
</feature>
<comment type="pathway">
    <text evidence="1">Lipid metabolism; fatty acid biosynthesis.</text>
</comment>
<dbReference type="InterPro" id="IPR013968">
    <property type="entry name" value="PKS_KR"/>
</dbReference>
<dbReference type="Gene3D" id="1.10.1200.10">
    <property type="entry name" value="ACP-like"/>
    <property type="match status" value="1"/>
</dbReference>
<protein>
    <submittedName>
        <fullName evidence="15">Polyketide synthase</fullName>
    </submittedName>
</protein>
<dbReference type="InterPro" id="IPR020843">
    <property type="entry name" value="ER"/>
</dbReference>
<dbReference type="SUPFAM" id="SSF47336">
    <property type="entry name" value="ACP-like"/>
    <property type="match status" value="1"/>
</dbReference>
<dbReference type="GO" id="GO:0016491">
    <property type="term" value="F:oxidoreductase activity"/>
    <property type="evidence" value="ECO:0007669"/>
    <property type="project" value="InterPro"/>
</dbReference>
<gene>
    <name evidence="15" type="primary">wcbR</name>
    <name evidence="15" type="ORF">GCM10011348_13900</name>
</gene>
<dbReference type="SUPFAM" id="SSF51735">
    <property type="entry name" value="NAD(P)-binding Rossmann-fold domains"/>
    <property type="match status" value="3"/>
</dbReference>
<feature type="active site" description="Proton acceptor; for dehydratase activity" evidence="10">
    <location>
        <position position="931"/>
    </location>
</feature>
<evidence type="ECO:0000256" key="10">
    <source>
        <dbReference type="PROSITE-ProRule" id="PRU01363"/>
    </source>
</evidence>
<dbReference type="Pfam" id="PF13489">
    <property type="entry name" value="Methyltransf_23"/>
    <property type="match status" value="1"/>
</dbReference>
<evidence type="ECO:0000256" key="7">
    <source>
        <dbReference type="ARBA" id="ARBA00023268"/>
    </source>
</evidence>
<dbReference type="InterPro" id="IPR001227">
    <property type="entry name" value="Ac_transferase_dom_sf"/>
</dbReference>
<dbReference type="PROSITE" id="PS00606">
    <property type="entry name" value="KS3_1"/>
    <property type="match status" value="1"/>
</dbReference>
<dbReference type="GO" id="GO:0004315">
    <property type="term" value="F:3-oxoacyl-[acyl-carrier-protein] synthase activity"/>
    <property type="evidence" value="ECO:0007669"/>
    <property type="project" value="InterPro"/>
</dbReference>
<feature type="active site" description="Proton donor; for dehydratase activity" evidence="10">
    <location>
        <position position="1102"/>
    </location>
</feature>
<evidence type="ECO:0000256" key="3">
    <source>
        <dbReference type="ARBA" id="ARBA00022450"/>
    </source>
</evidence>
<dbReference type="InterPro" id="IPR050091">
    <property type="entry name" value="PKS_NRPS_Biosynth_Enz"/>
</dbReference>
<dbReference type="InterPro" id="IPR036736">
    <property type="entry name" value="ACP-like_sf"/>
</dbReference>
<dbReference type="Pfam" id="PF02801">
    <property type="entry name" value="Ketoacyl-synt_C"/>
    <property type="match status" value="1"/>
</dbReference>
<dbReference type="SMART" id="SM00825">
    <property type="entry name" value="PKS_KS"/>
    <property type="match status" value="1"/>
</dbReference>
<dbReference type="InterPro" id="IPR009081">
    <property type="entry name" value="PP-bd_ACP"/>
</dbReference>
<keyword evidence="4" id="KW-0597">Phosphoprotein</keyword>
<evidence type="ECO:0000256" key="5">
    <source>
        <dbReference type="ARBA" id="ARBA00022679"/>
    </source>
</evidence>
<feature type="domain" description="PKS/mFAS DH" evidence="14">
    <location>
        <begin position="902"/>
        <end position="1187"/>
    </location>
</feature>
<dbReference type="PROSITE" id="PS52019">
    <property type="entry name" value="PKS_MFAS_DH"/>
    <property type="match status" value="1"/>
</dbReference>
<dbReference type="PROSITE" id="PS50075">
    <property type="entry name" value="CARRIER"/>
    <property type="match status" value="1"/>
</dbReference>
<dbReference type="SMART" id="SM00822">
    <property type="entry name" value="PKS_KR"/>
    <property type="match status" value="1"/>
</dbReference>
<dbReference type="InterPro" id="IPR014043">
    <property type="entry name" value="Acyl_transferase_dom"/>
</dbReference>
<dbReference type="Pfam" id="PF08240">
    <property type="entry name" value="ADH_N"/>
    <property type="match status" value="1"/>
</dbReference>
<dbReference type="PROSITE" id="PS52004">
    <property type="entry name" value="KS3_2"/>
    <property type="match status" value="1"/>
</dbReference>
<keyword evidence="5" id="KW-0808">Transferase</keyword>
<dbReference type="SUPFAM" id="SSF50129">
    <property type="entry name" value="GroES-like"/>
    <property type="match status" value="1"/>
</dbReference>
<comment type="caution">
    <text evidence="15">The sequence shown here is derived from an EMBL/GenBank/DDBJ whole genome shotgun (WGS) entry which is preliminary data.</text>
</comment>
<feature type="compositionally biased region" description="Basic and acidic residues" evidence="11">
    <location>
        <begin position="2515"/>
        <end position="2524"/>
    </location>
</feature>